<name>A0A6J7SLY4_9ZZZZ</name>
<organism evidence="1">
    <name type="scientific">freshwater metagenome</name>
    <dbReference type="NCBI Taxonomy" id="449393"/>
    <lineage>
        <taxon>unclassified sequences</taxon>
        <taxon>metagenomes</taxon>
        <taxon>ecological metagenomes</taxon>
    </lineage>
</organism>
<evidence type="ECO:0000313" key="1">
    <source>
        <dbReference type="EMBL" id="CAB5042434.1"/>
    </source>
</evidence>
<dbReference type="EMBL" id="CAFBQA010000121">
    <property type="protein sequence ID" value="CAB5042434.1"/>
    <property type="molecule type" value="Genomic_DNA"/>
</dbReference>
<sequence>MTLVEEDAVDDAFNRLVNSCIIKDNIGGFSTEFESDFLIRPGNCLRNVATHFSGTSKRHLVDVWMIDECTSGLASTSDDVDDARRKICLLANLGEE</sequence>
<gene>
    <name evidence="1" type="ORF">UFOPK4234_01494</name>
</gene>
<proteinExistence type="predicted"/>
<accession>A0A6J7SLY4</accession>
<reference evidence="1" key="1">
    <citation type="submission" date="2020-05" db="EMBL/GenBank/DDBJ databases">
        <authorList>
            <person name="Chiriac C."/>
            <person name="Salcher M."/>
            <person name="Ghai R."/>
            <person name="Kavagutti S V."/>
        </authorList>
    </citation>
    <scope>NUCLEOTIDE SEQUENCE</scope>
</reference>
<protein>
    <submittedName>
        <fullName evidence="1">Unannotated protein</fullName>
    </submittedName>
</protein>
<dbReference type="AlphaFoldDB" id="A0A6J7SLY4"/>